<evidence type="ECO:0000313" key="3">
    <source>
        <dbReference type="Proteomes" id="UP000076079"/>
    </source>
</evidence>
<dbReference type="Pfam" id="PF08818">
    <property type="entry name" value="DUF1801"/>
    <property type="match status" value="1"/>
</dbReference>
<dbReference type="STRING" id="1855912.LuPra_01292"/>
<reference evidence="2 3" key="1">
    <citation type="journal article" date="2016" name="Genome Announc.">
        <title>First Complete Genome Sequence of a Subdivision 6 Acidobacterium Strain.</title>
        <authorList>
            <person name="Huang S."/>
            <person name="Vieira S."/>
            <person name="Bunk B."/>
            <person name="Riedel T."/>
            <person name="Sproer C."/>
            <person name="Overmann J."/>
        </authorList>
    </citation>
    <scope>NUCLEOTIDE SEQUENCE [LARGE SCALE GENOMIC DNA]</scope>
    <source>
        <strain evidence="3">DSM 100886 HEG_-6_39</strain>
    </source>
</reference>
<organism evidence="2 3">
    <name type="scientific">Luteitalea pratensis</name>
    <dbReference type="NCBI Taxonomy" id="1855912"/>
    <lineage>
        <taxon>Bacteria</taxon>
        <taxon>Pseudomonadati</taxon>
        <taxon>Acidobacteriota</taxon>
        <taxon>Vicinamibacteria</taxon>
        <taxon>Vicinamibacterales</taxon>
        <taxon>Vicinamibacteraceae</taxon>
        <taxon>Luteitalea</taxon>
    </lineage>
</organism>
<evidence type="ECO:0000313" key="2">
    <source>
        <dbReference type="EMBL" id="AMY08104.1"/>
    </source>
</evidence>
<keyword evidence="3" id="KW-1185">Reference proteome</keyword>
<dbReference type="RefSeq" id="WP_157898813.1">
    <property type="nucleotide sequence ID" value="NZ_CP015136.1"/>
</dbReference>
<feature type="domain" description="YdhG-like" evidence="1">
    <location>
        <begin position="20"/>
        <end position="112"/>
    </location>
</feature>
<dbReference type="KEGG" id="abac:LuPra_01292"/>
<evidence type="ECO:0000259" key="1">
    <source>
        <dbReference type="Pfam" id="PF08818"/>
    </source>
</evidence>
<proteinExistence type="predicted"/>
<dbReference type="InterPro" id="IPR014922">
    <property type="entry name" value="YdhG-like"/>
</dbReference>
<dbReference type="SUPFAM" id="SSF159888">
    <property type="entry name" value="YdhG-like"/>
    <property type="match status" value="1"/>
</dbReference>
<dbReference type="Proteomes" id="UP000076079">
    <property type="component" value="Chromosome"/>
</dbReference>
<accession>A0A143PK05</accession>
<sequence length="132" mass="13969">MSRPNVPSIEAYLAALGQTQRTALTRVVAAIRTGLPGAAESISYGIPTFKIDGHAVLYCAAFAAHYSVYPATATLVAALGDALAPYEYNGKGTIRFPLDVAVPTALITRIARVRAAEDAARPSRRRAAAKKR</sequence>
<reference evidence="3" key="2">
    <citation type="submission" date="2016-04" db="EMBL/GenBank/DDBJ databases">
        <title>First Complete Genome Sequence of a Subdivision 6 Acidobacterium.</title>
        <authorList>
            <person name="Huang S."/>
            <person name="Vieira S."/>
            <person name="Bunk B."/>
            <person name="Riedel T."/>
            <person name="Sproeer C."/>
            <person name="Overmann J."/>
        </authorList>
    </citation>
    <scope>NUCLEOTIDE SEQUENCE [LARGE SCALE GENOMIC DNA]</scope>
    <source>
        <strain evidence="3">DSM 100886 HEG_-6_39</strain>
    </source>
</reference>
<gene>
    <name evidence="2" type="ORF">LuPra_01292</name>
</gene>
<dbReference type="Gene3D" id="3.90.1150.200">
    <property type="match status" value="1"/>
</dbReference>
<name>A0A143PK05_LUTPR</name>
<dbReference type="EMBL" id="CP015136">
    <property type="protein sequence ID" value="AMY08104.1"/>
    <property type="molecule type" value="Genomic_DNA"/>
</dbReference>
<dbReference type="OrthoDB" id="115213at2"/>
<dbReference type="AlphaFoldDB" id="A0A143PK05"/>
<protein>
    <recommendedName>
        <fullName evidence="1">YdhG-like domain-containing protein</fullName>
    </recommendedName>
</protein>